<dbReference type="RefSeq" id="WP_377912751.1">
    <property type="nucleotide sequence ID" value="NZ_JBHSKS010000003.1"/>
</dbReference>
<accession>A0ABW0BT73</accession>
<feature type="transmembrane region" description="Helical" evidence="1">
    <location>
        <begin position="138"/>
        <end position="156"/>
    </location>
</feature>
<keyword evidence="1" id="KW-0472">Membrane</keyword>
<dbReference type="Proteomes" id="UP001596163">
    <property type="component" value="Unassembled WGS sequence"/>
</dbReference>
<name>A0ABW0BT73_9BACT</name>
<feature type="transmembrane region" description="Helical" evidence="1">
    <location>
        <begin position="7"/>
        <end position="27"/>
    </location>
</feature>
<comment type="caution">
    <text evidence="2">The sequence shown here is derived from an EMBL/GenBank/DDBJ whole genome shotgun (WGS) entry which is preliminary data.</text>
</comment>
<evidence type="ECO:0000313" key="3">
    <source>
        <dbReference type="Proteomes" id="UP001596163"/>
    </source>
</evidence>
<gene>
    <name evidence="2" type="ORF">ACFPIK_04715</name>
</gene>
<evidence type="ECO:0000256" key="1">
    <source>
        <dbReference type="SAM" id="Phobius"/>
    </source>
</evidence>
<sequence>MFDKFNLGLLDLLTLILPGGLLIGLAWKTGLISEWQFFDHPNLPEWVIGAAFAAAAYVMGHFVYLISSYLDDLVFAKIKEIWWPKNTLFTQANGIRTQKIKEVSTKDFNNFKYALGYLLQHSGALYFVVERLMAESKFFRSFCVVLFLAAGSAFYLGNWQEGIVELVFMVFSMVRYLSQRAKSIEVAYQYLILLHEDELEKYLPLAEDASPSKKSKLKDFFFKLQKSLHHLINSKS</sequence>
<dbReference type="EMBL" id="JBHSKS010000003">
    <property type="protein sequence ID" value="MFC5191057.1"/>
    <property type="molecule type" value="Genomic_DNA"/>
</dbReference>
<evidence type="ECO:0000313" key="2">
    <source>
        <dbReference type="EMBL" id="MFC5191057.1"/>
    </source>
</evidence>
<reference evidence="3" key="1">
    <citation type="journal article" date="2019" name="Int. J. Syst. Evol. Microbiol.">
        <title>The Global Catalogue of Microorganisms (GCM) 10K type strain sequencing project: providing services to taxonomists for standard genome sequencing and annotation.</title>
        <authorList>
            <consortium name="The Broad Institute Genomics Platform"/>
            <consortium name="The Broad Institute Genome Sequencing Center for Infectious Disease"/>
            <person name="Wu L."/>
            <person name="Ma J."/>
        </authorList>
    </citation>
    <scope>NUCLEOTIDE SEQUENCE [LARGE SCALE GENOMIC DNA]</scope>
    <source>
        <strain evidence="3">CGMCC 1.7030</strain>
    </source>
</reference>
<feature type="transmembrane region" description="Helical" evidence="1">
    <location>
        <begin position="47"/>
        <end position="70"/>
    </location>
</feature>
<keyword evidence="1" id="KW-0812">Transmembrane</keyword>
<protein>
    <submittedName>
        <fullName evidence="2">Uncharacterized protein</fullName>
    </submittedName>
</protein>
<keyword evidence="1" id="KW-1133">Transmembrane helix</keyword>
<keyword evidence="3" id="KW-1185">Reference proteome</keyword>
<proteinExistence type="predicted"/>
<organism evidence="2 3">
    <name type="scientific">Algoriphagus aquatilis</name>
    <dbReference type="NCBI Taxonomy" id="490186"/>
    <lineage>
        <taxon>Bacteria</taxon>
        <taxon>Pseudomonadati</taxon>
        <taxon>Bacteroidota</taxon>
        <taxon>Cytophagia</taxon>
        <taxon>Cytophagales</taxon>
        <taxon>Cyclobacteriaceae</taxon>
        <taxon>Algoriphagus</taxon>
    </lineage>
</organism>